<dbReference type="PIRSF" id="PIRSF006806">
    <property type="entry name" value="FTHF_cligase"/>
    <property type="match status" value="1"/>
</dbReference>
<keyword evidence="10" id="KW-0436">Ligase</keyword>
<dbReference type="PANTHER" id="PTHR23407:SF1">
    <property type="entry name" value="5-FORMYLTETRAHYDROFOLATE CYCLO-LIGASE"/>
    <property type="match status" value="1"/>
</dbReference>
<dbReference type="Pfam" id="PF01812">
    <property type="entry name" value="5-FTHF_cyc-lig"/>
    <property type="match status" value="1"/>
</dbReference>
<proteinExistence type="inferred from homology"/>
<comment type="catalytic activity">
    <reaction evidence="4 7">
        <text>(6S)-5-formyl-5,6,7,8-tetrahydrofolate + ATP = (6R)-5,10-methenyltetrahydrofolate + ADP + phosphate</text>
        <dbReference type="Rhea" id="RHEA:10488"/>
        <dbReference type="ChEBI" id="CHEBI:30616"/>
        <dbReference type="ChEBI" id="CHEBI:43474"/>
        <dbReference type="ChEBI" id="CHEBI:57455"/>
        <dbReference type="ChEBI" id="CHEBI:57457"/>
        <dbReference type="ChEBI" id="CHEBI:456216"/>
        <dbReference type="EC" id="6.3.3.2"/>
    </reaction>
</comment>
<evidence type="ECO:0000256" key="7">
    <source>
        <dbReference type="RuleBase" id="RU361279"/>
    </source>
</evidence>
<dbReference type="SUPFAM" id="SSF100950">
    <property type="entry name" value="NagB/RpiA/CoA transferase-like"/>
    <property type="match status" value="1"/>
</dbReference>
<evidence type="ECO:0000313" key="10">
    <source>
        <dbReference type="EMBL" id="RWS10026.1"/>
    </source>
</evidence>
<dbReference type="EMBL" id="NCKU01002253">
    <property type="protein sequence ID" value="RWS10018.1"/>
    <property type="molecule type" value="Genomic_DNA"/>
</dbReference>
<gene>
    <name evidence="8" type="ORF">B4U79_10337</name>
    <name evidence="10" type="ORF">B4U79_12782</name>
    <name evidence="9" type="ORF">B4U79_15931</name>
</gene>
<protein>
    <recommendedName>
        <fullName evidence="5 7">5-formyltetrahydrofolate cyclo-ligase</fullName>
        <ecNumber evidence="5 7">6.3.3.2</ecNumber>
    </recommendedName>
</protein>
<dbReference type="Proteomes" id="UP000285301">
    <property type="component" value="Unassembled WGS sequence"/>
</dbReference>
<dbReference type="InterPro" id="IPR002698">
    <property type="entry name" value="FTHF_cligase"/>
</dbReference>
<reference evidence="10 11" key="1">
    <citation type="journal article" date="2018" name="Gigascience">
        <title>Genomes of trombidid mites reveal novel predicted allergens and laterally-transferred genes associated with secondary metabolism.</title>
        <authorList>
            <person name="Dong X."/>
            <person name="Chaisiri K."/>
            <person name="Xia D."/>
            <person name="Armstrong S.D."/>
            <person name="Fang Y."/>
            <person name="Donnelly M.J."/>
            <person name="Kadowaki T."/>
            <person name="McGarry J.W."/>
            <person name="Darby A.C."/>
            <person name="Makepeace B.L."/>
        </authorList>
    </citation>
    <scope>NUCLEOTIDE SEQUENCE [LARGE SCALE GENOMIC DNA]</scope>
    <source>
        <strain evidence="10">UoL-WK</strain>
    </source>
</reference>
<dbReference type="InterPro" id="IPR037171">
    <property type="entry name" value="NagB/RpiA_transferase-like"/>
</dbReference>
<dbReference type="GO" id="GO:0005524">
    <property type="term" value="F:ATP binding"/>
    <property type="evidence" value="ECO:0007669"/>
    <property type="project" value="UniProtKB-KW"/>
</dbReference>
<evidence type="ECO:0000256" key="3">
    <source>
        <dbReference type="ARBA" id="ARBA00022840"/>
    </source>
</evidence>
<dbReference type="GO" id="GO:0009396">
    <property type="term" value="P:folic acid-containing compound biosynthetic process"/>
    <property type="evidence" value="ECO:0007669"/>
    <property type="project" value="TreeGrafter"/>
</dbReference>
<organism evidence="10 11">
    <name type="scientific">Dinothrombium tinctorium</name>
    <dbReference type="NCBI Taxonomy" id="1965070"/>
    <lineage>
        <taxon>Eukaryota</taxon>
        <taxon>Metazoa</taxon>
        <taxon>Ecdysozoa</taxon>
        <taxon>Arthropoda</taxon>
        <taxon>Chelicerata</taxon>
        <taxon>Arachnida</taxon>
        <taxon>Acari</taxon>
        <taxon>Acariformes</taxon>
        <taxon>Trombidiformes</taxon>
        <taxon>Prostigmata</taxon>
        <taxon>Anystina</taxon>
        <taxon>Parasitengona</taxon>
        <taxon>Trombidioidea</taxon>
        <taxon>Trombidiidae</taxon>
        <taxon>Dinothrombium</taxon>
    </lineage>
</organism>
<sequence>MSEEERRKQSQLVIEKVINHEKFRTSQRVSIFLSMAHEVNTIPILEAIFRASKQCFVPKFEVETKVMKMLELKTLEDYHSLPTTKWNIKQPNDENRDEAFETGGLDLVIVPGVAFTQSGHRLGNGGGFYDAYLNRCRQQKNTYTLAICFKQQIVEHLPTEDHDYVVDEVVFA</sequence>
<dbReference type="EMBL" id="NCKU01002254">
    <property type="protein sequence ID" value="RWS10010.1"/>
    <property type="molecule type" value="Genomic_DNA"/>
</dbReference>
<keyword evidence="11" id="KW-1185">Reference proteome</keyword>
<comment type="similarity">
    <text evidence="1 7">Belongs to the 5-formyltetrahydrofolate cyclo-ligase family.</text>
</comment>
<accession>A0A3S3S6W3</accession>
<dbReference type="NCBIfam" id="TIGR02727">
    <property type="entry name" value="MTHFS_bact"/>
    <property type="match status" value="1"/>
</dbReference>
<evidence type="ECO:0000256" key="2">
    <source>
        <dbReference type="ARBA" id="ARBA00022741"/>
    </source>
</evidence>
<dbReference type="GO" id="GO:0035999">
    <property type="term" value="P:tetrahydrofolate interconversion"/>
    <property type="evidence" value="ECO:0007669"/>
    <property type="project" value="TreeGrafter"/>
</dbReference>
<dbReference type="EC" id="6.3.3.2" evidence="5 7"/>
<dbReference type="GO" id="GO:0046872">
    <property type="term" value="F:metal ion binding"/>
    <property type="evidence" value="ECO:0007669"/>
    <property type="project" value="UniProtKB-KW"/>
</dbReference>
<name>A0A3S3S6W3_9ACAR</name>
<comment type="cofactor">
    <cofactor evidence="7">
        <name>Mg(2+)</name>
        <dbReference type="ChEBI" id="CHEBI:18420"/>
    </cofactor>
</comment>
<comment type="caution">
    <text evidence="10">The sequence shown here is derived from an EMBL/GenBank/DDBJ whole genome shotgun (WGS) entry which is preliminary data.</text>
</comment>
<reference evidence="10" key="2">
    <citation type="submission" date="2018-11" db="EMBL/GenBank/DDBJ databases">
        <title>Trombidioid mite genomics.</title>
        <authorList>
            <person name="Dong X."/>
        </authorList>
    </citation>
    <scope>NUCLEOTIDE SEQUENCE</scope>
    <source>
        <strain evidence="10">UoL-WK</strain>
    </source>
</reference>
<feature type="binding site" evidence="6">
    <location>
        <position position="38"/>
    </location>
    <ligand>
        <name>substrate</name>
    </ligand>
</feature>
<keyword evidence="2 6" id="KW-0547">Nucleotide-binding</keyword>
<feature type="binding site" evidence="6">
    <location>
        <position position="33"/>
    </location>
    <ligand>
        <name>substrate</name>
    </ligand>
</feature>
<dbReference type="AlphaFoldDB" id="A0A3S3S6W3"/>
<feature type="binding site" evidence="6">
    <location>
        <begin position="121"/>
        <end position="129"/>
    </location>
    <ligand>
        <name>ATP</name>
        <dbReference type="ChEBI" id="CHEBI:30616"/>
    </ligand>
</feature>
<dbReference type="GO" id="GO:0005739">
    <property type="term" value="C:mitochondrion"/>
    <property type="evidence" value="ECO:0007669"/>
    <property type="project" value="TreeGrafter"/>
</dbReference>
<dbReference type="FunFam" id="3.40.50.10420:FF:000007">
    <property type="entry name" value="5-formyltetrahydrofolate cyclo-ligase"/>
    <property type="match status" value="1"/>
</dbReference>
<dbReference type="Gene3D" id="3.40.50.10420">
    <property type="entry name" value="NagB/RpiA/CoA transferase-like"/>
    <property type="match status" value="1"/>
</dbReference>
<dbReference type="GO" id="GO:0030272">
    <property type="term" value="F:5-formyltetrahydrofolate cyclo-ligase activity"/>
    <property type="evidence" value="ECO:0007669"/>
    <property type="project" value="UniProtKB-EC"/>
</dbReference>
<evidence type="ECO:0000256" key="6">
    <source>
        <dbReference type="PIRSR" id="PIRSR006806-1"/>
    </source>
</evidence>
<evidence type="ECO:0000256" key="5">
    <source>
        <dbReference type="ARBA" id="ARBA00038966"/>
    </source>
</evidence>
<keyword evidence="3 6" id="KW-0067">ATP-binding</keyword>
<dbReference type="STRING" id="1965070.A0A3S3S6W3"/>
<evidence type="ECO:0000256" key="1">
    <source>
        <dbReference type="ARBA" id="ARBA00010638"/>
    </source>
</evidence>
<dbReference type="OrthoDB" id="2015992at2759"/>
<dbReference type="PANTHER" id="PTHR23407">
    <property type="entry name" value="ATPASE INHIBITOR/5-FORMYLTETRAHYDROFOLATE CYCLO-LIGASE"/>
    <property type="match status" value="1"/>
</dbReference>
<dbReference type="InterPro" id="IPR024185">
    <property type="entry name" value="FTHF_cligase-like_sf"/>
</dbReference>
<evidence type="ECO:0000256" key="4">
    <source>
        <dbReference type="ARBA" id="ARBA00036539"/>
    </source>
</evidence>
<keyword evidence="7" id="KW-0460">Magnesium</keyword>
<evidence type="ECO:0000313" key="9">
    <source>
        <dbReference type="EMBL" id="RWS10018.1"/>
    </source>
</evidence>
<evidence type="ECO:0000313" key="11">
    <source>
        <dbReference type="Proteomes" id="UP000285301"/>
    </source>
</evidence>
<dbReference type="EMBL" id="NCKU01002252">
    <property type="protein sequence ID" value="RWS10026.1"/>
    <property type="molecule type" value="Genomic_DNA"/>
</dbReference>
<evidence type="ECO:0000313" key="8">
    <source>
        <dbReference type="EMBL" id="RWS10010.1"/>
    </source>
</evidence>
<keyword evidence="7" id="KW-0479">Metal-binding</keyword>